<comment type="similarity">
    <text evidence="6">Belongs to the ABC-4 integral membrane protein family.</text>
</comment>
<feature type="transmembrane region" description="Helical" evidence="7">
    <location>
        <begin position="21"/>
        <end position="42"/>
    </location>
</feature>
<feature type="domain" description="ABC3 transporter permease C-terminal" evidence="8">
    <location>
        <begin position="670"/>
        <end position="784"/>
    </location>
</feature>
<feature type="transmembrane region" description="Helical" evidence="7">
    <location>
        <begin position="261"/>
        <end position="290"/>
    </location>
</feature>
<dbReference type="GO" id="GO:0005886">
    <property type="term" value="C:plasma membrane"/>
    <property type="evidence" value="ECO:0007669"/>
    <property type="project" value="UniProtKB-SubCell"/>
</dbReference>
<evidence type="ECO:0000256" key="6">
    <source>
        <dbReference type="ARBA" id="ARBA00038076"/>
    </source>
</evidence>
<dbReference type="InterPro" id="IPR003838">
    <property type="entry name" value="ABC3_permease_C"/>
</dbReference>
<feature type="transmembrane region" description="Helical" evidence="7">
    <location>
        <begin position="665"/>
        <end position="690"/>
    </location>
</feature>
<evidence type="ECO:0000256" key="4">
    <source>
        <dbReference type="ARBA" id="ARBA00022989"/>
    </source>
</evidence>
<feature type="transmembrane region" description="Helical" evidence="7">
    <location>
        <begin position="355"/>
        <end position="375"/>
    </location>
</feature>
<feature type="transmembrane region" description="Helical" evidence="7">
    <location>
        <begin position="711"/>
        <end position="740"/>
    </location>
</feature>
<evidence type="ECO:0000313" key="9">
    <source>
        <dbReference type="EMBL" id="MBO0512535.1"/>
    </source>
</evidence>
<evidence type="ECO:0000256" key="1">
    <source>
        <dbReference type="ARBA" id="ARBA00004651"/>
    </source>
</evidence>
<dbReference type="RefSeq" id="WP_206961955.1">
    <property type="nucleotide sequence ID" value="NZ_BAAAJJ010000001.1"/>
</dbReference>
<evidence type="ECO:0000256" key="3">
    <source>
        <dbReference type="ARBA" id="ARBA00022692"/>
    </source>
</evidence>
<gene>
    <name evidence="9" type="ORF">J0695_12040</name>
</gene>
<dbReference type="AlphaFoldDB" id="A0A939F8R2"/>
<keyword evidence="4 7" id="KW-1133">Transmembrane helix</keyword>
<dbReference type="InterPro" id="IPR050250">
    <property type="entry name" value="Macrolide_Exporter_MacB"/>
</dbReference>
<dbReference type="Pfam" id="PF02687">
    <property type="entry name" value="FtsX"/>
    <property type="match status" value="2"/>
</dbReference>
<evidence type="ECO:0000313" key="10">
    <source>
        <dbReference type="Proteomes" id="UP000664167"/>
    </source>
</evidence>
<keyword evidence="2" id="KW-1003">Cell membrane</keyword>
<dbReference type="GO" id="GO:0022857">
    <property type="term" value="F:transmembrane transporter activity"/>
    <property type="evidence" value="ECO:0007669"/>
    <property type="project" value="TreeGrafter"/>
</dbReference>
<comment type="caution">
    <text evidence="9">The sequence shown here is derived from an EMBL/GenBank/DDBJ whole genome shotgun (WGS) entry which is preliminary data.</text>
</comment>
<keyword evidence="5 7" id="KW-0472">Membrane</keyword>
<evidence type="ECO:0000256" key="5">
    <source>
        <dbReference type="ARBA" id="ARBA00023136"/>
    </source>
</evidence>
<organism evidence="9 10">
    <name type="scientific">Streptomyces beijiangensis</name>
    <dbReference type="NCBI Taxonomy" id="163361"/>
    <lineage>
        <taxon>Bacteria</taxon>
        <taxon>Bacillati</taxon>
        <taxon>Actinomycetota</taxon>
        <taxon>Actinomycetes</taxon>
        <taxon>Kitasatosporales</taxon>
        <taxon>Streptomycetaceae</taxon>
        <taxon>Streptomyces</taxon>
    </lineage>
</organism>
<evidence type="ECO:0000256" key="7">
    <source>
        <dbReference type="SAM" id="Phobius"/>
    </source>
</evidence>
<dbReference type="PANTHER" id="PTHR30572">
    <property type="entry name" value="MEMBRANE COMPONENT OF TRANSPORTER-RELATED"/>
    <property type="match status" value="1"/>
</dbReference>
<name>A0A939F8R2_9ACTN</name>
<dbReference type="Proteomes" id="UP000664167">
    <property type="component" value="Unassembled WGS sequence"/>
</dbReference>
<sequence length="799" mass="81108">MSALGRVVRSGVGRRRVQTTVLVLTTLIAVAFSILGAGLLVASQAPFDHAFARQQGAHLTAQFDGSKATQAQLAATARAKGVSATAGPYAVAPLNLTLRLTKDPRTGGPADISISLPQATVAGRASAKGAVDKVGLDSGKWATSPGQIVLSADLVPPDIEAGATVKVTGMPGAPTLTLVGIARSVGHSADGWVSPAQLAALTPRSAPPSYQMLYRFDSAATSSQVAADRAVIAAAVPSGALTGSQSYLSVKEQADSNTGAFVPFVVAFAVIGLLLSVLIISLVVSGAVVAGTRRIGILKALGFTPLQVVRAYVGQALIPALAGAGLGVVCGNLLSVPLMGEVAGAYRTGTLLIPLWVDFAVPAGALALVTATALVPALRAGRLRTVQVITVGRTPRAGRGRRIQNLVGRLPLPRALSLGLAHPFARPSRTATVAVAVVFGAVAVTFAVGLNFSLTAIQKDRDREGVGSVVVLPGRGPQAQGPMGEGAPVLSDPAAASAAISKQRGTKAYFGATGTEVHVAGITSAVPVTAYQGDSSWGAYRMNAGRWFSAPGEAVAPTRFLHAAGVRIGDSVTLSDHGRSVRLRIVGETFDLTDDGMTVRTEAASLTTLDPGLKAGQYNIALMPGTDLKTYLSSLNSALGGGGAEAVSTAVVFDSSSSVIMIMEALIATLTLLLVAVAVLGVLNTVVLDTRERIHDLGVFKALGMSPRQTVAMVLTSVASTGLVAGLIGVPIGIAVHGWITPLMGHGVGTNIPAADIDVYHAPQIALLALGGLVIAGAGALLPAVWAARTRTGNALRTE</sequence>
<feature type="transmembrane region" description="Helical" evidence="7">
    <location>
        <begin position="765"/>
        <end position="788"/>
    </location>
</feature>
<protein>
    <submittedName>
        <fullName evidence="9">ABC transporter permease</fullName>
    </submittedName>
</protein>
<feature type="domain" description="ABC3 transporter permease C-terminal" evidence="8">
    <location>
        <begin position="267"/>
        <end position="382"/>
    </location>
</feature>
<comment type="subcellular location">
    <subcellularLocation>
        <location evidence="1">Cell membrane</location>
        <topology evidence="1">Multi-pass membrane protein</topology>
    </subcellularLocation>
</comment>
<dbReference type="EMBL" id="JAFLRJ010000103">
    <property type="protein sequence ID" value="MBO0512535.1"/>
    <property type="molecule type" value="Genomic_DNA"/>
</dbReference>
<reference evidence="9" key="1">
    <citation type="submission" date="2021-03" db="EMBL/GenBank/DDBJ databases">
        <title>Streptomyces poriferae sp. nov., a novel marine sponge-derived Actinobacteria species with anti-MRSA activity.</title>
        <authorList>
            <person name="Sandoval-Powers M."/>
            <person name="Kralova S."/>
            <person name="Nguyen G.-S."/>
            <person name="Fawwal D."/>
            <person name="Degnes K."/>
            <person name="Klinkenberg G."/>
            <person name="Sletta H."/>
            <person name="Wentzel A."/>
            <person name="Liles M.R."/>
        </authorList>
    </citation>
    <scope>NUCLEOTIDE SEQUENCE</scope>
    <source>
        <strain evidence="9">DSM 41794</strain>
    </source>
</reference>
<feature type="transmembrane region" description="Helical" evidence="7">
    <location>
        <begin position="433"/>
        <end position="454"/>
    </location>
</feature>
<keyword evidence="10" id="KW-1185">Reference proteome</keyword>
<keyword evidence="3 7" id="KW-0812">Transmembrane</keyword>
<evidence type="ECO:0000256" key="2">
    <source>
        <dbReference type="ARBA" id="ARBA00022475"/>
    </source>
</evidence>
<dbReference type="PANTHER" id="PTHR30572:SF4">
    <property type="entry name" value="ABC TRANSPORTER PERMEASE YTRF"/>
    <property type="match status" value="1"/>
</dbReference>
<feature type="transmembrane region" description="Helical" evidence="7">
    <location>
        <begin position="311"/>
        <end position="335"/>
    </location>
</feature>
<proteinExistence type="inferred from homology"/>
<evidence type="ECO:0000259" key="8">
    <source>
        <dbReference type="Pfam" id="PF02687"/>
    </source>
</evidence>
<accession>A0A939F8R2</accession>